<keyword evidence="1" id="KW-0175">Coiled coil</keyword>
<dbReference type="InterPro" id="IPR025212">
    <property type="entry name" value="CAD_CENP-Q"/>
</dbReference>
<dbReference type="OrthoDB" id="2420947at2759"/>
<dbReference type="EMBL" id="ML119122">
    <property type="protein sequence ID" value="RPB13600.1"/>
    <property type="molecule type" value="Genomic_DNA"/>
</dbReference>
<dbReference type="Pfam" id="PF13094">
    <property type="entry name" value="CENP-Q"/>
    <property type="match status" value="1"/>
</dbReference>
<dbReference type="Proteomes" id="UP000277580">
    <property type="component" value="Unassembled WGS sequence"/>
</dbReference>
<reference evidence="3 4" key="1">
    <citation type="journal article" date="2018" name="Nat. Ecol. Evol.">
        <title>Pezizomycetes genomes reveal the molecular basis of ectomycorrhizal truffle lifestyle.</title>
        <authorList>
            <person name="Murat C."/>
            <person name="Payen T."/>
            <person name="Noel B."/>
            <person name="Kuo A."/>
            <person name="Morin E."/>
            <person name="Chen J."/>
            <person name="Kohler A."/>
            <person name="Krizsan K."/>
            <person name="Balestrini R."/>
            <person name="Da Silva C."/>
            <person name="Montanini B."/>
            <person name="Hainaut M."/>
            <person name="Levati E."/>
            <person name="Barry K.W."/>
            <person name="Belfiori B."/>
            <person name="Cichocki N."/>
            <person name="Clum A."/>
            <person name="Dockter R.B."/>
            <person name="Fauchery L."/>
            <person name="Guy J."/>
            <person name="Iotti M."/>
            <person name="Le Tacon F."/>
            <person name="Lindquist E.A."/>
            <person name="Lipzen A."/>
            <person name="Malagnac F."/>
            <person name="Mello A."/>
            <person name="Molinier V."/>
            <person name="Miyauchi S."/>
            <person name="Poulain J."/>
            <person name="Riccioni C."/>
            <person name="Rubini A."/>
            <person name="Sitrit Y."/>
            <person name="Splivallo R."/>
            <person name="Traeger S."/>
            <person name="Wang M."/>
            <person name="Zifcakova L."/>
            <person name="Wipf D."/>
            <person name="Zambonelli A."/>
            <person name="Paolocci F."/>
            <person name="Nowrousian M."/>
            <person name="Ottonello S."/>
            <person name="Baldrian P."/>
            <person name="Spatafora J.W."/>
            <person name="Henrissat B."/>
            <person name="Nagy L.G."/>
            <person name="Aury J.M."/>
            <person name="Wincker P."/>
            <person name="Grigoriev I.V."/>
            <person name="Bonfante P."/>
            <person name="Martin F.M."/>
        </authorList>
    </citation>
    <scope>NUCLEOTIDE SEQUENCE [LARGE SCALE GENOMIC DNA]</scope>
    <source>
        <strain evidence="3 4">CCBAS932</strain>
    </source>
</reference>
<organism evidence="3 4">
    <name type="scientific">Morchella conica CCBAS932</name>
    <dbReference type="NCBI Taxonomy" id="1392247"/>
    <lineage>
        <taxon>Eukaryota</taxon>
        <taxon>Fungi</taxon>
        <taxon>Dikarya</taxon>
        <taxon>Ascomycota</taxon>
        <taxon>Pezizomycotina</taxon>
        <taxon>Pezizomycetes</taxon>
        <taxon>Pezizales</taxon>
        <taxon>Morchellaceae</taxon>
        <taxon>Morchella</taxon>
    </lineage>
</organism>
<feature type="coiled-coil region" evidence="1">
    <location>
        <begin position="186"/>
        <end position="220"/>
    </location>
</feature>
<sequence>MATARNKPQASSKSKQNARRVHKEPPAKSAAASSSRQNVGLVNSESSKAAQKRVRKTTGKFAQEPEEPVKKTGNKRKAEEIVEKEVDGPEYVKMPMLTPRVRNIPQEVVENKWGLLSEKAKDEFLEVMKVAERPVLMTFGNEKKRAEAQKVLDGALRRLKSALPKIPVPPMGKDMTLNYEKLLTKNRDLEATLEPELRQIADLEAEIEREQKLMDQDMASHRNLKNNAATQEKIRKEKARSTHPLLRKAAETDVGVKDGINDINLSSSKIPAVASSYDVSSDRQILPLTKVLQQHLSSMQGNSGPLEEVNEWILRSKAAVDEVLFQRAGEKVYDKIIGL</sequence>
<name>A0A3N4KSV9_9PEZI</name>
<evidence type="ECO:0000313" key="3">
    <source>
        <dbReference type="EMBL" id="RPB13600.1"/>
    </source>
</evidence>
<dbReference type="AlphaFoldDB" id="A0A3N4KSV9"/>
<evidence type="ECO:0000313" key="4">
    <source>
        <dbReference type="Proteomes" id="UP000277580"/>
    </source>
</evidence>
<proteinExistence type="predicted"/>
<accession>A0A3N4KSV9</accession>
<evidence type="ECO:0000256" key="2">
    <source>
        <dbReference type="SAM" id="MobiDB-lite"/>
    </source>
</evidence>
<dbReference type="InParanoid" id="A0A3N4KSV9"/>
<feature type="region of interest" description="Disordered" evidence="2">
    <location>
        <begin position="1"/>
        <end position="82"/>
    </location>
</feature>
<evidence type="ECO:0008006" key="5">
    <source>
        <dbReference type="Google" id="ProtNLM"/>
    </source>
</evidence>
<protein>
    <recommendedName>
        <fullName evidence="5">CENP-Q, a CENPA-CAD centromere complex subunit</fullName>
    </recommendedName>
</protein>
<feature type="compositionally biased region" description="Polar residues" evidence="2">
    <location>
        <begin position="1"/>
        <end position="15"/>
    </location>
</feature>
<dbReference type="STRING" id="1392247.A0A3N4KSV9"/>
<gene>
    <name evidence="3" type="ORF">P167DRAFT_504975</name>
</gene>
<feature type="compositionally biased region" description="Polar residues" evidence="2">
    <location>
        <begin position="36"/>
        <end position="49"/>
    </location>
</feature>
<keyword evidence="4" id="KW-1185">Reference proteome</keyword>
<evidence type="ECO:0000256" key="1">
    <source>
        <dbReference type="SAM" id="Coils"/>
    </source>
</evidence>